<name>A0ABU6SDJ4_9FABA</name>
<comment type="caution">
    <text evidence="3">The sequence shown here is derived from an EMBL/GenBank/DDBJ whole genome shotgun (WGS) entry which is preliminary data.</text>
</comment>
<protein>
    <recommendedName>
        <fullName evidence="2">LOB domain-containing protein</fullName>
    </recommendedName>
</protein>
<dbReference type="Proteomes" id="UP001341840">
    <property type="component" value="Unassembled WGS sequence"/>
</dbReference>
<reference evidence="3 4" key="1">
    <citation type="journal article" date="2023" name="Plants (Basel)">
        <title>Bridging the Gap: Combining Genomics and Transcriptomics Approaches to Understand Stylosanthes scabra, an Orphan Legume from the Brazilian Caatinga.</title>
        <authorList>
            <person name="Ferreira-Neto J.R.C."/>
            <person name="da Silva M.D."/>
            <person name="Binneck E."/>
            <person name="de Melo N.F."/>
            <person name="da Silva R.H."/>
            <person name="de Melo A.L.T.M."/>
            <person name="Pandolfi V."/>
            <person name="Bustamante F.O."/>
            <person name="Brasileiro-Vidal A.C."/>
            <person name="Benko-Iseppon A.M."/>
        </authorList>
    </citation>
    <scope>NUCLEOTIDE SEQUENCE [LARGE SCALE GENOMIC DNA]</scope>
    <source>
        <tissue evidence="3">Leaves</tissue>
    </source>
</reference>
<evidence type="ECO:0000313" key="3">
    <source>
        <dbReference type="EMBL" id="MED6134105.1"/>
    </source>
</evidence>
<accession>A0ABU6SDJ4</accession>
<organism evidence="3 4">
    <name type="scientific">Stylosanthes scabra</name>
    <dbReference type="NCBI Taxonomy" id="79078"/>
    <lineage>
        <taxon>Eukaryota</taxon>
        <taxon>Viridiplantae</taxon>
        <taxon>Streptophyta</taxon>
        <taxon>Embryophyta</taxon>
        <taxon>Tracheophyta</taxon>
        <taxon>Spermatophyta</taxon>
        <taxon>Magnoliopsida</taxon>
        <taxon>eudicotyledons</taxon>
        <taxon>Gunneridae</taxon>
        <taxon>Pentapetalae</taxon>
        <taxon>rosids</taxon>
        <taxon>fabids</taxon>
        <taxon>Fabales</taxon>
        <taxon>Fabaceae</taxon>
        <taxon>Papilionoideae</taxon>
        <taxon>50 kb inversion clade</taxon>
        <taxon>dalbergioids sensu lato</taxon>
        <taxon>Dalbergieae</taxon>
        <taxon>Pterocarpus clade</taxon>
        <taxon>Stylosanthes</taxon>
    </lineage>
</organism>
<evidence type="ECO:0000313" key="4">
    <source>
        <dbReference type="Proteomes" id="UP001341840"/>
    </source>
</evidence>
<gene>
    <name evidence="3" type="ORF">PIB30_034320</name>
</gene>
<sequence>MKSSHNSKACAACKFQRRRCTKDCILAPYFPADKPKAFTNAHRLFGVCNMTRILNKIDPEQRDECMKSIIFESDMRAKFPVHGCYGILNHYVDLIAQITEELRLVRMWIAYFKQQQEQQYHQPQQQHLPLSHQYELFQPSSEFSSLNVYNESRDNYSVEEVNLDDKFYSKLEALSVYGQFSDAKPSIVRLGEGIADQIYTGPELRSIEVSTTDTKANAVNDSEENNNIDHYNELSFHDRQSFVEHSQKGSNATSSQMD</sequence>
<proteinExistence type="inferred from homology"/>
<dbReference type="Pfam" id="PF03195">
    <property type="entry name" value="LOB"/>
    <property type="match status" value="1"/>
</dbReference>
<evidence type="ECO:0000256" key="1">
    <source>
        <dbReference type="ARBA" id="ARBA00005474"/>
    </source>
</evidence>
<feature type="domain" description="LOB" evidence="2">
    <location>
        <begin position="8"/>
        <end position="109"/>
    </location>
</feature>
<dbReference type="PANTHER" id="PTHR31301:SF21">
    <property type="entry name" value="LOB DOMAIN-CONTAINING PROTEIN 27-RELATED"/>
    <property type="match status" value="1"/>
</dbReference>
<dbReference type="InterPro" id="IPR004883">
    <property type="entry name" value="LOB"/>
</dbReference>
<dbReference type="PANTHER" id="PTHR31301">
    <property type="entry name" value="LOB DOMAIN-CONTAINING PROTEIN 4-RELATED"/>
    <property type="match status" value="1"/>
</dbReference>
<dbReference type="EMBL" id="JASCZI010060574">
    <property type="protein sequence ID" value="MED6134105.1"/>
    <property type="molecule type" value="Genomic_DNA"/>
</dbReference>
<keyword evidence="4" id="KW-1185">Reference proteome</keyword>
<evidence type="ECO:0000259" key="2">
    <source>
        <dbReference type="PROSITE" id="PS50891"/>
    </source>
</evidence>
<dbReference type="PROSITE" id="PS50891">
    <property type="entry name" value="LOB"/>
    <property type="match status" value="1"/>
</dbReference>
<comment type="similarity">
    <text evidence="1">Belongs to the LOB domain-containing protein family.</text>
</comment>